<dbReference type="EMBL" id="LAZR01006326">
    <property type="protein sequence ID" value="KKM92986.1"/>
    <property type="molecule type" value="Genomic_DNA"/>
</dbReference>
<organism evidence="2">
    <name type="scientific">marine sediment metagenome</name>
    <dbReference type="NCBI Taxonomy" id="412755"/>
    <lineage>
        <taxon>unclassified sequences</taxon>
        <taxon>metagenomes</taxon>
        <taxon>ecological metagenomes</taxon>
    </lineage>
</organism>
<gene>
    <name evidence="2" type="ORF">LCGC14_1212860</name>
</gene>
<reference evidence="2" key="1">
    <citation type="journal article" date="2015" name="Nature">
        <title>Complex archaea that bridge the gap between prokaryotes and eukaryotes.</title>
        <authorList>
            <person name="Spang A."/>
            <person name="Saw J.H."/>
            <person name="Jorgensen S.L."/>
            <person name="Zaremba-Niedzwiedzka K."/>
            <person name="Martijn J."/>
            <person name="Lind A.E."/>
            <person name="van Eijk R."/>
            <person name="Schleper C."/>
            <person name="Guy L."/>
            <person name="Ettema T.J."/>
        </authorList>
    </citation>
    <scope>NUCLEOTIDE SEQUENCE</scope>
</reference>
<sequence>MVEEGYPKETRDRPEKDPAKCDISKLNEKDYEALIKCSEVIEKLTSYGVRSVLVQEDGTYARWSNAGESWSGVRKAHKGKEDRLDADEVVLPISPERFKRIQGCLPYLPLFDMSYEAHARGYVPTAAAQKEWAVKQIEKIRGEEFEEKHK</sequence>
<evidence type="ECO:0000256" key="1">
    <source>
        <dbReference type="SAM" id="MobiDB-lite"/>
    </source>
</evidence>
<comment type="caution">
    <text evidence="2">The sequence shown here is derived from an EMBL/GenBank/DDBJ whole genome shotgun (WGS) entry which is preliminary data.</text>
</comment>
<protein>
    <submittedName>
        <fullName evidence="2">Uncharacterized protein</fullName>
    </submittedName>
</protein>
<dbReference type="AlphaFoldDB" id="A0A0F9M0W1"/>
<proteinExistence type="predicted"/>
<evidence type="ECO:0000313" key="2">
    <source>
        <dbReference type="EMBL" id="KKM92986.1"/>
    </source>
</evidence>
<accession>A0A0F9M0W1</accession>
<feature type="region of interest" description="Disordered" evidence="1">
    <location>
        <begin position="1"/>
        <end position="21"/>
    </location>
</feature>
<name>A0A0F9M0W1_9ZZZZ</name>